<name>R1HL27_9PSEU</name>
<dbReference type="Proteomes" id="UP000014139">
    <property type="component" value="Unassembled WGS sequence"/>
</dbReference>
<feature type="non-terminal residue" evidence="1">
    <location>
        <position position="1"/>
    </location>
</feature>
<gene>
    <name evidence="1" type="ORF">H480_32623</name>
</gene>
<protein>
    <submittedName>
        <fullName evidence="1">Anion-transporting ATPase</fullName>
    </submittedName>
</protein>
<accession>R1HL27</accession>
<comment type="caution">
    <text evidence="1">The sequence shown here is derived from an EMBL/GenBank/DDBJ whole genome shotgun (WGS) entry which is preliminary data.</text>
</comment>
<evidence type="ECO:0000313" key="1">
    <source>
        <dbReference type="EMBL" id="EOD64285.1"/>
    </source>
</evidence>
<keyword evidence="2" id="KW-1185">Reference proteome</keyword>
<reference evidence="1 2" key="1">
    <citation type="submission" date="2013-02" db="EMBL/GenBank/DDBJ databases">
        <title>Draft genome sequence of Amycolatopsis vancoresmycina strain DSM 44592T.</title>
        <authorList>
            <person name="Kumar S."/>
            <person name="Kaur N."/>
            <person name="Kaur C."/>
            <person name="Raghava G.P.S."/>
            <person name="Mayilraj S."/>
        </authorList>
    </citation>
    <scope>NUCLEOTIDE SEQUENCE [LARGE SCALE GENOMIC DNA]</scope>
    <source>
        <strain evidence="1 2">DSM 44592</strain>
    </source>
</reference>
<evidence type="ECO:0000313" key="2">
    <source>
        <dbReference type="Proteomes" id="UP000014139"/>
    </source>
</evidence>
<sequence>ARSVTAAADGRVDASRVRDGLASAGLKLPEDTLEALVEETVEHAVRVAAEQRAREQLAEADLPTLELPDLTEGVDVAALYDLAEALTDQGVRL</sequence>
<dbReference type="PATRIC" id="fig|1292037.4.peg.6133"/>
<organism evidence="1 2">
    <name type="scientific">Amycolatopsis vancoresmycina DSM 44592</name>
    <dbReference type="NCBI Taxonomy" id="1292037"/>
    <lineage>
        <taxon>Bacteria</taxon>
        <taxon>Bacillati</taxon>
        <taxon>Actinomycetota</taxon>
        <taxon>Actinomycetes</taxon>
        <taxon>Pseudonocardiales</taxon>
        <taxon>Pseudonocardiaceae</taxon>
        <taxon>Amycolatopsis</taxon>
    </lineage>
</organism>
<proteinExistence type="predicted"/>
<dbReference type="EMBL" id="AOUO01000527">
    <property type="protein sequence ID" value="EOD64285.1"/>
    <property type="molecule type" value="Genomic_DNA"/>
</dbReference>
<dbReference type="AlphaFoldDB" id="R1HL27"/>